<dbReference type="InterPro" id="IPR000008">
    <property type="entry name" value="C2_dom"/>
</dbReference>
<dbReference type="GO" id="GO:0005789">
    <property type="term" value="C:endoplasmic reticulum membrane"/>
    <property type="evidence" value="ECO:0007669"/>
    <property type="project" value="TreeGrafter"/>
</dbReference>
<dbReference type="OrthoDB" id="1029639at2759"/>
<dbReference type="PANTHER" id="PTHR45761">
    <property type="entry name" value="EXTENDED SYNAPTOTAGMIN-LIKE PROTEIN 2, ISOFORM C"/>
    <property type="match status" value="1"/>
</dbReference>
<dbReference type="GO" id="GO:0008429">
    <property type="term" value="F:phosphatidylethanolamine binding"/>
    <property type="evidence" value="ECO:0007669"/>
    <property type="project" value="TreeGrafter"/>
</dbReference>
<gene>
    <name evidence="3" type="primary">LOC117574838</name>
</gene>
<dbReference type="GO" id="GO:0006869">
    <property type="term" value="P:lipid transport"/>
    <property type="evidence" value="ECO:0007669"/>
    <property type="project" value="InterPro"/>
</dbReference>
<sequence>MLPESEKAVVEVSQRAILVLRLFDWDRTSDDESLGRASIDISSVIKKGVLDTWLPLEEAKHGDLHVRLQWYKLTADPNDLQQILLETQLLRVTTMSSAVLSVFIDSARHLKQARANSKPDPYLVCSVNKQKKQTAMILRDDSPVWEQGFTFLVTNPDNECLNVKIYDQKTGNDIGQYTYTLSTLLKQFNMEVIQQPFQLQKSGPESKLYMSLSLRIMKAGEIEESDTLEQAAALARSASVKTPEATVTPPAVKDTQGINKRLSTESPIIEEEPTKVTPVISASASMEKPISEVVSQVLTHRVPETTSSAGEHGLGRIQLSLTYSAQRQKLDVTIHKISHIPLRDPSSIPDPYVKLYLLPGRSKESKRKTSVIKDNCNPTYDASFEYLISIAELRHTELEVTVCTQKGFLSSGSPIIGMLKIPLDDSDITTPAGLKSWFDLQPELKHE</sequence>
<dbReference type="Proteomes" id="UP000515160">
    <property type="component" value="Chromosome 2R"/>
</dbReference>
<accession>A0A6P8ZD54</accession>
<dbReference type="Pfam" id="PF00168">
    <property type="entry name" value="C2"/>
    <property type="match status" value="3"/>
</dbReference>
<dbReference type="InterPro" id="IPR051634">
    <property type="entry name" value="Extended_Synaptotagmin"/>
</dbReference>
<dbReference type="SMART" id="SM00239">
    <property type="entry name" value="C2"/>
    <property type="match status" value="2"/>
</dbReference>
<dbReference type="InterPro" id="IPR037749">
    <property type="entry name" value="Ext_Synaptotagmin_C2B"/>
</dbReference>
<dbReference type="GO" id="GO:0035091">
    <property type="term" value="F:phosphatidylinositol binding"/>
    <property type="evidence" value="ECO:0007669"/>
    <property type="project" value="TreeGrafter"/>
</dbReference>
<dbReference type="GeneID" id="117574838"/>
<dbReference type="FunFam" id="2.60.40.150:FF:000158">
    <property type="entry name" value="extended synaptotagmin-2 isoform X4"/>
    <property type="match status" value="1"/>
</dbReference>
<dbReference type="CDD" id="cd04050">
    <property type="entry name" value="C2B_Synaptotagmin-like"/>
    <property type="match status" value="1"/>
</dbReference>
<dbReference type="FunFam" id="2.60.40.150:FF:000093">
    <property type="entry name" value="Extended synaptotagmin 3"/>
    <property type="match status" value="1"/>
</dbReference>
<dbReference type="Gene3D" id="2.60.40.150">
    <property type="entry name" value="C2 domain"/>
    <property type="match status" value="3"/>
</dbReference>
<dbReference type="PROSITE" id="PS50004">
    <property type="entry name" value="C2"/>
    <property type="match status" value="2"/>
</dbReference>
<dbReference type="InterPro" id="IPR037752">
    <property type="entry name" value="C2C_KIAA1228"/>
</dbReference>
<dbReference type="AlphaFoldDB" id="A0A6P8ZD54"/>
<dbReference type="GO" id="GO:0005509">
    <property type="term" value="F:calcium ion binding"/>
    <property type="evidence" value="ECO:0007669"/>
    <property type="project" value="TreeGrafter"/>
</dbReference>
<protein>
    <submittedName>
        <fullName evidence="3">Extended synaptotagmin-2 isoform X3</fullName>
    </submittedName>
</protein>
<dbReference type="CDD" id="cd04030">
    <property type="entry name" value="C2C_KIAA1228"/>
    <property type="match status" value="1"/>
</dbReference>
<dbReference type="PANTHER" id="PTHR45761:SF1">
    <property type="entry name" value="EXTENDED SYNAPTOTAGMIN-LIKE PROTEIN 2, ISOFORM C"/>
    <property type="match status" value="1"/>
</dbReference>
<feature type="domain" description="C2" evidence="1">
    <location>
        <begin position="313"/>
        <end position="438"/>
    </location>
</feature>
<dbReference type="GO" id="GO:0031210">
    <property type="term" value="F:phosphatidylcholine binding"/>
    <property type="evidence" value="ECO:0007669"/>
    <property type="project" value="TreeGrafter"/>
</dbReference>
<evidence type="ECO:0000313" key="3">
    <source>
        <dbReference type="RefSeq" id="XP_034114717.2"/>
    </source>
</evidence>
<dbReference type="SUPFAM" id="SSF49562">
    <property type="entry name" value="C2 domain (Calcium/lipid-binding domain, CaLB)"/>
    <property type="match status" value="3"/>
</dbReference>
<proteinExistence type="predicted"/>
<reference evidence="3" key="1">
    <citation type="submission" date="2025-08" db="UniProtKB">
        <authorList>
            <consortium name="RefSeq"/>
        </authorList>
    </citation>
    <scope>IDENTIFICATION</scope>
    <source>
        <strain evidence="3">15112-1751.03</strain>
        <tissue evidence="3">Whole Adult</tissue>
    </source>
</reference>
<name>A0A6P8ZD54_DROAB</name>
<evidence type="ECO:0000313" key="2">
    <source>
        <dbReference type="Proteomes" id="UP000515160"/>
    </source>
</evidence>
<organism evidence="2 3">
    <name type="scientific">Drosophila albomicans</name>
    <name type="common">Fruit fly</name>
    <dbReference type="NCBI Taxonomy" id="7291"/>
    <lineage>
        <taxon>Eukaryota</taxon>
        <taxon>Metazoa</taxon>
        <taxon>Ecdysozoa</taxon>
        <taxon>Arthropoda</taxon>
        <taxon>Hexapoda</taxon>
        <taxon>Insecta</taxon>
        <taxon>Pterygota</taxon>
        <taxon>Neoptera</taxon>
        <taxon>Endopterygota</taxon>
        <taxon>Diptera</taxon>
        <taxon>Brachycera</taxon>
        <taxon>Muscomorpha</taxon>
        <taxon>Ephydroidea</taxon>
        <taxon>Drosophilidae</taxon>
        <taxon>Drosophila</taxon>
    </lineage>
</organism>
<keyword evidence="2" id="KW-1185">Reference proteome</keyword>
<dbReference type="RefSeq" id="XP_034114717.2">
    <property type="nucleotide sequence ID" value="XM_034258826.2"/>
</dbReference>
<dbReference type="CTD" id="57488"/>
<feature type="domain" description="C2" evidence="1">
    <location>
        <begin position="76"/>
        <end position="209"/>
    </location>
</feature>
<dbReference type="GO" id="GO:0005544">
    <property type="term" value="F:calcium-dependent phospholipid binding"/>
    <property type="evidence" value="ECO:0007669"/>
    <property type="project" value="TreeGrafter"/>
</dbReference>
<evidence type="ECO:0000259" key="1">
    <source>
        <dbReference type="PROSITE" id="PS50004"/>
    </source>
</evidence>
<dbReference type="InterPro" id="IPR035892">
    <property type="entry name" value="C2_domain_sf"/>
</dbReference>
<dbReference type="GO" id="GO:0061817">
    <property type="term" value="P:endoplasmic reticulum-plasma membrane tethering"/>
    <property type="evidence" value="ECO:0007669"/>
    <property type="project" value="InterPro"/>
</dbReference>